<dbReference type="RefSeq" id="WP_147525675.1">
    <property type="nucleotide sequence ID" value="NZ_SAYG01000002.1"/>
</dbReference>
<dbReference type="EMBL" id="SAYG01000002">
    <property type="protein sequence ID" value="TXJ46761.1"/>
    <property type="molecule type" value="Genomic_DNA"/>
</dbReference>
<comment type="caution">
    <text evidence="1">The sequence shown here is derived from an EMBL/GenBank/DDBJ whole genome shotgun (WGS) entry which is preliminary data.</text>
</comment>
<reference evidence="3 4" key="1">
    <citation type="journal article" date="1992" name="Lakartidningen">
        <title>[Penicillin V and not amoxicillin is the first choice preparation in acute otitis].</title>
        <authorList>
            <person name="Kamme C."/>
            <person name="Lundgren K."/>
            <person name="Prellner K."/>
        </authorList>
    </citation>
    <scope>NUCLEOTIDE SEQUENCE [LARGE SCALE GENOMIC DNA]</scope>
    <source>
        <strain evidence="2 4">PC2777IV</strain>
        <strain evidence="1 3">PC3714II</strain>
    </source>
</reference>
<proteinExistence type="predicted"/>
<gene>
    <name evidence="2" type="ORF">EPJ67_03630</name>
    <name evidence="1" type="ORF">EPJ70_01060</name>
</gene>
<dbReference type="Gene3D" id="1.10.10.10">
    <property type="entry name" value="Winged helix-like DNA-binding domain superfamily/Winged helix DNA-binding domain"/>
    <property type="match status" value="1"/>
</dbReference>
<dbReference type="Proteomes" id="UP000325013">
    <property type="component" value="Unassembled WGS sequence"/>
</dbReference>
<dbReference type="OrthoDB" id="307245at2"/>
<organism evidence="1 3">
    <name type="scientific">Brachyspira aalborgi</name>
    <dbReference type="NCBI Taxonomy" id="29522"/>
    <lineage>
        <taxon>Bacteria</taxon>
        <taxon>Pseudomonadati</taxon>
        <taxon>Spirochaetota</taxon>
        <taxon>Spirochaetia</taxon>
        <taxon>Brachyspirales</taxon>
        <taxon>Brachyspiraceae</taxon>
        <taxon>Brachyspira</taxon>
    </lineage>
</organism>
<sequence>MKNKKVKIEEDWLISSWGDTLLDAGVTPIPNNLLFYRRRLGLTSSELEFILSIISLNARKFNEIRDKDISPECKNLSRYKISLERKGYLNYERKAVYRDGRFIGICIFYNLAGLKKAIERIVEEDKKIKNMQCPVEENFYAPSLFGEEVKKENINPRKLLNKKLLNDSVEENKIMPRKYNKSQEEKFIEKYQALHKKLMGYEFRYNEKAKNNYKSYLIEAFINRKNSVNKSLKIAEEYFLKMPLDKRTTLKLQDLVRMALSKKIYIENMPDICGITDSDLVNKAYSGQSPNKTNKNNSSIPNGIDNLNKLLKVIEKKGDINETYKTITNTA</sequence>
<evidence type="ECO:0000313" key="4">
    <source>
        <dbReference type="Proteomes" id="UP000325013"/>
    </source>
</evidence>
<dbReference type="InterPro" id="IPR036388">
    <property type="entry name" value="WH-like_DNA-bd_sf"/>
</dbReference>
<dbReference type="AlphaFoldDB" id="A0A5C8FCD1"/>
<accession>A0A5C8FCD1</accession>
<dbReference type="EMBL" id="SAYJ01000011">
    <property type="protein sequence ID" value="TXJ57751.1"/>
    <property type="molecule type" value="Genomic_DNA"/>
</dbReference>
<evidence type="ECO:0000313" key="2">
    <source>
        <dbReference type="EMBL" id="TXJ57751.1"/>
    </source>
</evidence>
<protein>
    <submittedName>
        <fullName evidence="1">Uncharacterized protein</fullName>
    </submittedName>
</protein>
<reference evidence="1" key="2">
    <citation type="submission" date="2019-01" db="EMBL/GenBank/DDBJ databases">
        <authorList>
            <person name="Thorell K."/>
        </authorList>
    </citation>
    <scope>NUCLEOTIDE SEQUENCE</scope>
    <source>
        <strain evidence="2">PC2777IV</strain>
        <strain evidence="1">PC3714II</strain>
    </source>
</reference>
<name>A0A5C8FCD1_9SPIR</name>
<dbReference type="Proteomes" id="UP000324574">
    <property type="component" value="Unassembled WGS sequence"/>
</dbReference>
<evidence type="ECO:0000313" key="3">
    <source>
        <dbReference type="Proteomes" id="UP000324574"/>
    </source>
</evidence>
<evidence type="ECO:0000313" key="1">
    <source>
        <dbReference type="EMBL" id="TXJ46761.1"/>
    </source>
</evidence>